<comment type="caution">
    <text evidence="2">The sequence shown here is derived from an EMBL/GenBank/DDBJ whole genome shotgun (WGS) entry which is preliminary data.</text>
</comment>
<protein>
    <submittedName>
        <fullName evidence="2">Uncharacterized protein</fullName>
    </submittedName>
</protein>
<evidence type="ECO:0000256" key="1">
    <source>
        <dbReference type="SAM" id="Phobius"/>
    </source>
</evidence>
<dbReference type="OrthoDB" id="1849062at2759"/>
<feature type="transmembrane region" description="Helical" evidence="1">
    <location>
        <begin position="406"/>
        <end position="434"/>
    </location>
</feature>
<keyword evidence="1" id="KW-1133">Transmembrane helix</keyword>
<keyword evidence="1" id="KW-0472">Membrane</keyword>
<proteinExistence type="predicted"/>
<dbReference type="Proteomes" id="UP000266861">
    <property type="component" value="Unassembled WGS sequence"/>
</dbReference>
<sequence>MSADNCYEDYDKFELTDPQPPYDKWSQFMELSKDLDKVSDNSSKLLNKMKSEMKEMLTPKVVSDLFDKTNDLIKQETPTSEFTISFNAMVTPHNINQECISNDIIARAVAILIILYVRKGGRKIFEDHINRVDKFNNLREAIDDSLAVLSNEFLLEPVYYNLVDLCPKLLRDYPEISAEDVFKSYLFDLSCINGPLEDVQDHQTMGCKFSVDEFLKNHQRTQEMLFGQFLYYSTLRPKKMVLFKEMEPTYATVSFTMRFADVNGIKILPLPKEKSGAWDIDIDTRNNKIYLPRLDMQYFCRKANFLSLVCEHTNFKCHTHIQSLLTIYDSLIENGEDVALLQMSGVLLHDFPSNQDCADFMNSTTRNIKHHLPRELVDDLKKIIQKTKSPGYKSTLYFKSVWGVNWYTWVAFVILLIGWFISTIASIISTIYTLR</sequence>
<organism evidence="2 3">
    <name type="scientific">Diversispora epigaea</name>
    <dbReference type="NCBI Taxonomy" id="1348612"/>
    <lineage>
        <taxon>Eukaryota</taxon>
        <taxon>Fungi</taxon>
        <taxon>Fungi incertae sedis</taxon>
        <taxon>Mucoromycota</taxon>
        <taxon>Glomeromycotina</taxon>
        <taxon>Glomeromycetes</taxon>
        <taxon>Diversisporales</taxon>
        <taxon>Diversisporaceae</taxon>
        <taxon>Diversispora</taxon>
    </lineage>
</organism>
<dbReference type="PANTHER" id="PTHR31170:SF20">
    <property type="entry name" value="DUF247 DOMAIN PROTEIN"/>
    <property type="match status" value="1"/>
</dbReference>
<name>A0A397JM81_9GLOM</name>
<keyword evidence="3" id="KW-1185">Reference proteome</keyword>
<gene>
    <name evidence="2" type="ORF">Glove_14g28</name>
</gene>
<dbReference type="PANTHER" id="PTHR31170">
    <property type="entry name" value="BNAC04G53230D PROTEIN"/>
    <property type="match status" value="1"/>
</dbReference>
<keyword evidence="1" id="KW-0812">Transmembrane</keyword>
<evidence type="ECO:0000313" key="3">
    <source>
        <dbReference type="Proteomes" id="UP000266861"/>
    </source>
</evidence>
<accession>A0A397JM81</accession>
<reference evidence="2 3" key="1">
    <citation type="submission" date="2018-08" db="EMBL/GenBank/DDBJ databases">
        <title>Genome and evolution of the arbuscular mycorrhizal fungus Diversispora epigaea (formerly Glomus versiforme) and its bacterial endosymbionts.</title>
        <authorList>
            <person name="Sun X."/>
            <person name="Fei Z."/>
            <person name="Harrison M."/>
        </authorList>
    </citation>
    <scope>NUCLEOTIDE SEQUENCE [LARGE SCALE GENOMIC DNA]</scope>
    <source>
        <strain evidence="2 3">IT104</strain>
    </source>
</reference>
<dbReference type="EMBL" id="PQFF01000012">
    <property type="protein sequence ID" value="RHZ89465.1"/>
    <property type="molecule type" value="Genomic_DNA"/>
</dbReference>
<dbReference type="AlphaFoldDB" id="A0A397JM81"/>
<evidence type="ECO:0000313" key="2">
    <source>
        <dbReference type="EMBL" id="RHZ89465.1"/>
    </source>
</evidence>
<dbReference type="Pfam" id="PF03140">
    <property type="entry name" value="DUF247"/>
    <property type="match status" value="1"/>
</dbReference>
<dbReference type="InterPro" id="IPR004158">
    <property type="entry name" value="DUF247_pln"/>
</dbReference>